<evidence type="ECO:0000313" key="1">
    <source>
        <dbReference type="EMBL" id="PTB75049.1"/>
    </source>
</evidence>
<dbReference type="AlphaFoldDB" id="A0A2T4C0E2"/>
<dbReference type="Proteomes" id="UP000240760">
    <property type="component" value="Unassembled WGS sequence"/>
</dbReference>
<gene>
    <name evidence="1" type="ORF">M440DRAFT_1267668</name>
</gene>
<reference evidence="1 2" key="1">
    <citation type="submission" date="2016-07" db="EMBL/GenBank/DDBJ databases">
        <title>Multiple horizontal gene transfer events from other fungi enriched the ability of initially mycotrophic Trichoderma (Ascomycota) to feed on dead plant biomass.</title>
        <authorList>
            <consortium name="DOE Joint Genome Institute"/>
            <person name="Aerts A."/>
            <person name="Atanasova L."/>
            <person name="Chenthamara K."/>
            <person name="Zhang J."/>
            <person name="Grujic M."/>
            <person name="Henrissat B."/>
            <person name="Kuo A."/>
            <person name="Salamov A."/>
            <person name="Lipzen A."/>
            <person name="Labutti K."/>
            <person name="Barry K."/>
            <person name="Miao Y."/>
            <person name="Rahimi M.J."/>
            <person name="Shen Q."/>
            <person name="Grigoriev I.V."/>
            <person name="Kubicek C.P."/>
            <person name="Druzhinina I.S."/>
        </authorList>
    </citation>
    <scope>NUCLEOTIDE SEQUENCE [LARGE SCALE GENOMIC DNA]</scope>
    <source>
        <strain evidence="1 2">ATCC 18648</strain>
    </source>
</reference>
<proteinExistence type="predicted"/>
<sequence>MRLNQPSLSWFLKGKRHQPPASISAIVTTTTALCRPSMDHRANREMCLGCTSSGLGRPRDAASPTGAWRRCANACCCGKQSSLAGPIQFPWTDDPAARAVSCQTSQPIPRLDAQMSACCPGMGSSTCQGISTFSWAEPSRPNESCPRQVSRNNSASCRGVCALPVRQRTHDLFFWEG</sequence>
<evidence type="ECO:0000313" key="2">
    <source>
        <dbReference type="Proteomes" id="UP000240760"/>
    </source>
</evidence>
<protein>
    <submittedName>
        <fullName evidence="1">Uncharacterized protein</fullName>
    </submittedName>
</protein>
<dbReference type="EMBL" id="KZ679134">
    <property type="protein sequence ID" value="PTB75049.1"/>
    <property type="molecule type" value="Genomic_DNA"/>
</dbReference>
<name>A0A2T4C0E2_TRILO</name>
<keyword evidence="2" id="KW-1185">Reference proteome</keyword>
<organism evidence="1 2">
    <name type="scientific">Trichoderma longibrachiatum ATCC 18648</name>
    <dbReference type="NCBI Taxonomy" id="983965"/>
    <lineage>
        <taxon>Eukaryota</taxon>
        <taxon>Fungi</taxon>
        <taxon>Dikarya</taxon>
        <taxon>Ascomycota</taxon>
        <taxon>Pezizomycotina</taxon>
        <taxon>Sordariomycetes</taxon>
        <taxon>Hypocreomycetidae</taxon>
        <taxon>Hypocreales</taxon>
        <taxon>Hypocreaceae</taxon>
        <taxon>Trichoderma</taxon>
    </lineage>
</organism>
<accession>A0A2T4C0E2</accession>